<sequence>MAERFGPEHVEAWRRDGGLVIERFFTEAEVAAVVADFEKVWGRRRPTPRPWTKRRKVRSGGLIRRSSP</sequence>
<evidence type="ECO:0000313" key="2">
    <source>
        <dbReference type="EMBL" id="QQZ49562.1"/>
    </source>
</evidence>
<organism evidence="2">
    <name type="scientific">Phenylobacterium glaciei</name>
    <dbReference type="NCBI Taxonomy" id="2803784"/>
    <lineage>
        <taxon>Bacteria</taxon>
        <taxon>Pseudomonadati</taxon>
        <taxon>Pseudomonadota</taxon>
        <taxon>Alphaproteobacteria</taxon>
        <taxon>Caulobacterales</taxon>
        <taxon>Caulobacteraceae</taxon>
        <taxon>Phenylobacterium</taxon>
    </lineage>
</organism>
<feature type="region of interest" description="Disordered" evidence="1">
    <location>
        <begin position="45"/>
        <end position="68"/>
    </location>
</feature>
<accession>A0A974S9G8</accession>
<evidence type="ECO:0000256" key="1">
    <source>
        <dbReference type="SAM" id="MobiDB-lite"/>
    </source>
</evidence>
<gene>
    <name evidence="2" type="ORF">JKL49_21890</name>
</gene>
<dbReference type="AlphaFoldDB" id="A0A974S9G8"/>
<protein>
    <submittedName>
        <fullName evidence="2">Uncharacterized protein</fullName>
    </submittedName>
</protein>
<dbReference type="Gene3D" id="2.60.120.620">
    <property type="entry name" value="q2cbj1_9rhob like domain"/>
    <property type="match status" value="1"/>
</dbReference>
<name>A0A974S9G8_9CAUL</name>
<proteinExistence type="predicted"/>
<feature type="compositionally biased region" description="Basic residues" evidence="1">
    <location>
        <begin position="45"/>
        <end position="58"/>
    </location>
</feature>
<reference evidence="2" key="1">
    <citation type="submission" date="2021-01" db="EMBL/GenBank/DDBJ databases">
        <title>Genome sequence of Phenylobacterium sp. 20VBR1 isolated from a valley glaceir, Ny-Alesund, Svalbard.</title>
        <authorList>
            <person name="Thomas F.A."/>
            <person name="Krishnan K.P."/>
            <person name="Sinha R.K."/>
        </authorList>
    </citation>
    <scope>NUCLEOTIDE SEQUENCE</scope>
    <source>
        <strain evidence="2">20VBR1</strain>
    </source>
</reference>
<dbReference type="SUPFAM" id="SSF51197">
    <property type="entry name" value="Clavaminate synthase-like"/>
    <property type="match status" value="1"/>
</dbReference>
<dbReference type="EMBL" id="CP068570">
    <property type="protein sequence ID" value="QQZ49562.1"/>
    <property type="molecule type" value="Genomic_DNA"/>
</dbReference>